<proteinExistence type="predicted"/>
<sequence>MTPDADGNKGTSTVALAEGDYTVSFISPVNSDGSAFDISDTGAPVDITVDADTKTAPAVDCPMTQIPADQVTDEMLAHIIDQTKDAVENGDETLKGDAGTDILDKLEGNVAQNPNASDKTKQEATDADKDVDVNDKPAQTTPSAKNDGNKADSNAGSQPSNAGSSNSGSASSKPSQSSQPSKPAHTHTWVNHTATRNVWVSNWVDVPDYGTKQVVVGNTFIFSDGYSTTDINAAEAHARELIMAGKDSGYQTRPVYENQTVQIGSHKEDHGTNKTETYVDYVYCSSCGARQ</sequence>
<keyword evidence="3" id="KW-1185">Reference proteome</keyword>
<name>A0AA43U9S1_9ACTN</name>
<feature type="compositionally biased region" description="Low complexity" evidence="1">
    <location>
        <begin position="153"/>
        <end position="182"/>
    </location>
</feature>
<feature type="compositionally biased region" description="Polar residues" evidence="1">
    <location>
        <begin position="137"/>
        <end position="146"/>
    </location>
</feature>
<organism evidence="2 3">
    <name type="scientific">Phoenicibacter congonensis</name>
    <dbReference type="NCBI Taxonomy" id="1944646"/>
    <lineage>
        <taxon>Bacteria</taxon>
        <taxon>Bacillati</taxon>
        <taxon>Actinomycetota</taxon>
        <taxon>Coriobacteriia</taxon>
        <taxon>Eggerthellales</taxon>
        <taxon>Eggerthellaceae</taxon>
        <taxon>Phoenicibacter</taxon>
    </lineage>
</organism>
<reference evidence="2" key="1">
    <citation type="submission" date="2023-07" db="EMBL/GenBank/DDBJ databases">
        <title>Between Cages and Wild: Unraveling the Impact of Captivity on Animal Microbiomes and Antimicrobial Resistance.</title>
        <authorList>
            <person name="Schmartz G.P."/>
            <person name="Rehner J."/>
            <person name="Schuff M.J."/>
            <person name="Becker S.L."/>
            <person name="Kravczyk M."/>
            <person name="Gurevich A."/>
            <person name="Francke R."/>
            <person name="Mueller R."/>
            <person name="Keller V."/>
            <person name="Keller A."/>
        </authorList>
    </citation>
    <scope>NUCLEOTIDE SEQUENCE</scope>
    <source>
        <strain evidence="2">S12M_St_49</strain>
    </source>
</reference>
<protein>
    <submittedName>
        <fullName evidence="2">Uncharacterized protein</fullName>
    </submittedName>
</protein>
<gene>
    <name evidence="2" type="ORF">Q3982_08585</name>
</gene>
<evidence type="ECO:0000313" key="3">
    <source>
        <dbReference type="Proteomes" id="UP001168575"/>
    </source>
</evidence>
<evidence type="ECO:0000256" key="1">
    <source>
        <dbReference type="SAM" id="MobiDB-lite"/>
    </source>
</evidence>
<dbReference type="Proteomes" id="UP001168575">
    <property type="component" value="Unassembled WGS sequence"/>
</dbReference>
<dbReference type="AlphaFoldDB" id="A0AA43U9S1"/>
<feature type="region of interest" description="Disordered" evidence="1">
    <location>
        <begin position="108"/>
        <end position="187"/>
    </location>
</feature>
<feature type="compositionally biased region" description="Basic and acidic residues" evidence="1">
    <location>
        <begin position="118"/>
        <end position="135"/>
    </location>
</feature>
<comment type="caution">
    <text evidence="2">The sequence shown here is derived from an EMBL/GenBank/DDBJ whole genome shotgun (WGS) entry which is preliminary data.</text>
</comment>
<dbReference type="EMBL" id="JAUMVS010000276">
    <property type="protein sequence ID" value="MDO4842715.1"/>
    <property type="molecule type" value="Genomic_DNA"/>
</dbReference>
<evidence type="ECO:0000313" key="2">
    <source>
        <dbReference type="EMBL" id="MDO4842715.1"/>
    </source>
</evidence>
<accession>A0AA43U9S1</accession>